<proteinExistence type="predicted"/>
<dbReference type="EMBL" id="JAWLUK010000010">
    <property type="protein sequence ID" value="MDV7177380.1"/>
    <property type="molecule type" value="Genomic_DNA"/>
</dbReference>
<accession>A0AAP5TB13</accession>
<name>A0AAP5TB13_9MICC</name>
<comment type="caution">
    <text evidence="2">The sequence shown here is derived from an EMBL/GenBank/DDBJ whole genome shotgun (WGS) entry which is preliminary data.</text>
</comment>
<feature type="region of interest" description="Disordered" evidence="1">
    <location>
        <begin position="1"/>
        <end position="21"/>
    </location>
</feature>
<dbReference type="Proteomes" id="UP001185728">
    <property type="component" value="Unassembled WGS sequence"/>
</dbReference>
<sequence>MTAQLSSNAPRPRDSSAYVTVHSRGGQKVFVRDAAKRETLRRADALLVKLASSKTGETTETRRGRRSA</sequence>
<dbReference type="RefSeq" id="WP_036384866.1">
    <property type="nucleotide sequence ID" value="NZ_JAWLUK010000010.1"/>
</dbReference>
<protein>
    <submittedName>
        <fullName evidence="2">Uncharacterized protein</fullName>
    </submittedName>
</protein>
<evidence type="ECO:0000256" key="1">
    <source>
        <dbReference type="SAM" id="MobiDB-lite"/>
    </source>
</evidence>
<reference evidence="2" key="1">
    <citation type="submission" date="2023-10" db="EMBL/GenBank/DDBJ databases">
        <title>Development of a sustainable strategy for remediation of hydrocarbon-contaminated territories based on the waste exchange concept.</title>
        <authorList>
            <person name="Krivoruchko A."/>
        </authorList>
    </citation>
    <scope>NUCLEOTIDE SEQUENCE</scope>
    <source>
        <strain evidence="2">IEGM 1325</strain>
    </source>
</reference>
<organism evidence="2 3">
    <name type="scientific">Micrococcus yunnanensis</name>
    <dbReference type="NCBI Taxonomy" id="566027"/>
    <lineage>
        <taxon>Bacteria</taxon>
        <taxon>Bacillati</taxon>
        <taxon>Actinomycetota</taxon>
        <taxon>Actinomycetes</taxon>
        <taxon>Micrococcales</taxon>
        <taxon>Micrococcaceae</taxon>
        <taxon>Micrococcus</taxon>
    </lineage>
</organism>
<evidence type="ECO:0000313" key="2">
    <source>
        <dbReference type="EMBL" id="MDV7177380.1"/>
    </source>
</evidence>
<dbReference type="AlphaFoldDB" id="A0AAP5TB13"/>
<evidence type="ECO:0000313" key="3">
    <source>
        <dbReference type="Proteomes" id="UP001185728"/>
    </source>
</evidence>
<gene>
    <name evidence="2" type="ORF">R4064_06980</name>
</gene>